<evidence type="ECO:0000313" key="3">
    <source>
        <dbReference type="EMBL" id="MPN24634.1"/>
    </source>
</evidence>
<keyword evidence="2" id="KW-0472">Membrane</keyword>
<accession>A0A645GL18</accession>
<feature type="coiled-coil region" evidence="1">
    <location>
        <begin position="77"/>
        <end position="104"/>
    </location>
</feature>
<keyword evidence="1" id="KW-0175">Coiled coil</keyword>
<evidence type="ECO:0000256" key="1">
    <source>
        <dbReference type="SAM" id="Coils"/>
    </source>
</evidence>
<comment type="caution">
    <text evidence="3">The sequence shown here is derived from an EMBL/GenBank/DDBJ whole genome shotgun (WGS) entry which is preliminary data.</text>
</comment>
<dbReference type="AlphaFoldDB" id="A0A645GL18"/>
<proteinExistence type="predicted"/>
<name>A0A645GL18_9ZZZZ</name>
<sequence>MKDLFESLLKFKIGYNNQYLYHYVAPLSSVAWTAILYKACRLLVLSAMTYTPILQYLLLALLAVVTIFNFYALTIGKKKRNRAKANYQQTLRSLEQKAFELMQQHKLKFDIKQGYINDLNDGILLTFDTKKRMVAVVLKDAEYLFGYDEFISCSQHYETLENNKISNITVEIETKDSIISLLFGSKAWKPKSYLGKFLLSDSKEFCTLLERYCLGKEASSSSADQ</sequence>
<reference evidence="3" key="1">
    <citation type="submission" date="2019-08" db="EMBL/GenBank/DDBJ databases">
        <authorList>
            <person name="Kucharzyk K."/>
            <person name="Murdoch R.W."/>
            <person name="Higgins S."/>
            <person name="Loffler F."/>
        </authorList>
    </citation>
    <scope>NUCLEOTIDE SEQUENCE</scope>
</reference>
<organism evidence="3">
    <name type="scientific">bioreactor metagenome</name>
    <dbReference type="NCBI Taxonomy" id="1076179"/>
    <lineage>
        <taxon>unclassified sequences</taxon>
        <taxon>metagenomes</taxon>
        <taxon>ecological metagenomes</taxon>
    </lineage>
</organism>
<evidence type="ECO:0000256" key="2">
    <source>
        <dbReference type="SAM" id="Phobius"/>
    </source>
</evidence>
<gene>
    <name evidence="3" type="ORF">SDC9_172035</name>
</gene>
<keyword evidence="2" id="KW-1133">Transmembrane helix</keyword>
<dbReference type="EMBL" id="VSSQ01073549">
    <property type="protein sequence ID" value="MPN24634.1"/>
    <property type="molecule type" value="Genomic_DNA"/>
</dbReference>
<keyword evidence="2" id="KW-0812">Transmembrane</keyword>
<feature type="transmembrane region" description="Helical" evidence="2">
    <location>
        <begin position="53"/>
        <end position="74"/>
    </location>
</feature>
<protein>
    <submittedName>
        <fullName evidence="3">Uncharacterized protein</fullName>
    </submittedName>
</protein>
<feature type="transmembrane region" description="Helical" evidence="2">
    <location>
        <begin position="20"/>
        <end position="37"/>
    </location>
</feature>